<evidence type="ECO:0000313" key="22">
    <source>
        <dbReference type="Proteomes" id="UP001367508"/>
    </source>
</evidence>
<evidence type="ECO:0000256" key="4">
    <source>
        <dbReference type="ARBA" id="ARBA00022568"/>
    </source>
</evidence>
<keyword evidence="4 17" id="KW-0109">Calcium transport</keyword>
<dbReference type="FunFam" id="1.20.1110.10:FF:000039">
    <property type="entry name" value="Calcium-transporting ATPase"/>
    <property type="match status" value="1"/>
</dbReference>
<feature type="domain" description="Cation-transporting P-type ATPase N-terminal" evidence="20">
    <location>
        <begin position="80"/>
        <end position="143"/>
    </location>
</feature>
<dbReference type="SFLD" id="SFLDS00003">
    <property type="entry name" value="Haloacid_Dehalogenase"/>
    <property type="match status" value="1"/>
</dbReference>
<keyword evidence="12" id="KW-1278">Translocase</keyword>
<dbReference type="SUPFAM" id="SSF56784">
    <property type="entry name" value="HAD-like"/>
    <property type="match status" value="1"/>
</dbReference>
<evidence type="ECO:0000256" key="15">
    <source>
        <dbReference type="ARBA" id="ARBA00023136"/>
    </source>
</evidence>
<keyword evidence="14 17" id="KW-0406">Ion transport</keyword>
<evidence type="ECO:0000256" key="5">
    <source>
        <dbReference type="ARBA" id="ARBA00022692"/>
    </source>
</evidence>
<evidence type="ECO:0000256" key="16">
    <source>
        <dbReference type="ARBA" id="ARBA00048694"/>
    </source>
</evidence>
<feature type="transmembrane region" description="Helical" evidence="17">
    <location>
        <begin position="778"/>
        <end position="800"/>
    </location>
</feature>
<dbReference type="InterPro" id="IPR006408">
    <property type="entry name" value="P-type_ATPase_IIB"/>
</dbReference>
<dbReference type="AlphaFoldDB" id="A0AAN9KA78"/>
<feature type="transmembrane region" description="Helical" evidence="17">
    <location>
        <begin position="162"/>
        <end position="180"/>
    </location>
</feature>
<evidence type="ECO:0000256" key="6">
    <source>
        <dbReference type="ARBA" id="ARBA00022723"/>
    </source>
</evidence>
<evidence type="ECO:0000256" key="13">
    <source>
        <dbReference type="ARBA" id="ARBA00022989"/>
    </source>
</evidence>
<dbReference type="Gene3D" id="3.40.50.1000">
    <property type="entry name" value="HAD superfamily/HAD-like"/>
    <property type="match status" value="1"/>
</dbReference>
<keyword evidence="13 17" id="KW-1133">Transmembrane helix</keyword>
<evidence type="ECO:0000256" key="9">
    <source>
        <dbReference type="ARBA" id="ARBA00022840"/>
    </source>
</evidence>
<dbReference type="SUPFAM" id="SSF81653">
    <property type="entry name" value="Calcium ATPase, transduction domain A"/>
    <property type="match status" value="1"/>
</dbReference>
<dbReference type="InterPro" id="IPR044492">
    <property type="entry name" value="P_typ_ATPase_HD_dom"/>
</dbReference>
<dbReference type="Proteomes" id="UP001367508">
    <property type="component" value="Unassembled WGS sequence"/>
</dbReference>
<evidence type="ECO:0000259" key="19">
    <source>
        <dbReference type="Pfam" id="PF00689"/>
    </source>
</evidence>
<keyword evidence="5 17" id="KW-0812">Transmembrane</keyword>
<dbReference type="SFLD" id="SFLDG00002">
    <property type="entry name" value="C1.7:_P-type_atpase_like"/>
    <property type="match status" value="1"/>
</dbReference>
<dbReference type="InterPro" id="IPR059000">
    <property type="entry name" value="ATPase_P-type_domA"/>
</dbReference>
<dbReference type="InterPro" id="IPR036412">
    <property type="entry name" value="HAD-like_sf"/>
</dbReference>
<comment type="subcellular location">
    <subcellularLocation>
        <location evidence="1 17">Membrane</location>
        <topology evidence="1 17">Multi-pass membrane protein</topology>
    </subcellularLocation>
</comment>
<comment type="caution">
    <text evidence="21">The sequence shown here is derived from an EMBL/GenBank/DDBJ whole genome shotgun (WGS) entry which is preliminary data.</text>
</comment>
<keyword evidence="22" id="KW-1185">Reference proteome</keyword>
<feature type="domain" description="P-type ATPase A" evidence="18">
    <location>
        <begin position="195"/>
        <end position="294"/>
    </location>
</feature>
<name>A0AAN9KA78_CANGL</name>
<dbReference type="PANTHER" id="PTHR24093">
    <property type="entry name" value="CATION TRANSPORTING ATPASE"/>
    <property type="match status" value="1"/>
</dbReference>
<dbReference type="PRINTS" id="PR00119">
    <property type="entry name" value="CATATPASE"/>
</dbReference>
<evidence type="ECO:0000313" key="21">
    <source>
        <dbReference type="EMBL" id="KAK7313767.1"/>
    </source>
</evidence>
<dbReference type="GO" id="GO:0016887">
    <property type="term" value="F:ATP hydrolysis activity"/>
    <property type="evidence" value="ECO:0007669"/>
    <property type="project" value="InterPro"/>
</dbReference>
<keyword evidence="11" id="KW-0112">Calmodulin-binding</keyword>
<dbReference type="GO" id="GO:0005524">
    <property type="term" value="F:ATP binding"/>
    <property type="evidence" value="ECO:0007669"/>
    <property type="project" value="UniProtKB-KW"/>
</dbReference>
<keyword evidence="15 17" id="KW-0472">Membrane</keyword>
<dbReference type="SUPFAM" id="SSF81665">
    <property type="entry name" value="Calcium ATPase, transmembrane domain M"/>
    <property type="match status" value="1"/>
</dbReference>
<feature type="transmembrane region" description="Helical" evidence="17">
    <location>
        <begin position="356"/>
        <end position="384"/>
    </location>
</feature>
<evidence type="ECO:0000256" key="11">
    <source>
        <dbReference type="ARBA" id="ARBA00022860"/>
    </source>
</evidence>
<evidence type="ECO:0000256" key="1">
    <source>
        <dbReference type="ARBA" id="ARBA00004141"/>
    </source>
</evidence>
<evidence type="ECO:0000256" key="12">
    <source>
        <dbReference type="ARBA" id="ARBA00022967"/>
    </source>
</evidence>
<reference evidence="21 22" key="1">
    <citation type="submission" date="2024-01" db="EMBL/GenBank/DDBJ databases">
        <title>The genomes of 5 underutilized Papilionoideae crops provide insights into root nodulation and disease resistanc.</title>
        <authorList>
            <person name="Jiang F."/>
        </authorList>
    </citation>
    <scope>NUCLEOTIDE SEQUENCE [LARGE SCALE GENOMIC DNA]</scope>
    <source>
        <strain evidence="21">LVBAO_FW01</strain>
        <tissue evidence="21">Leaves</tissue>
    </source>
</reference>
<accession>A0AAN9KA78</accession>
<dbReference type="InterPro" id="IPR023298">
    <property type="entry name" value="ATPase_P-typ_TM_dom_sf"/>
</dbReference>
<keyword evidence="9 17" id="KW-0067">ATP-binding</keyword>
<dbReference type="GO" id="GO:0005516">
    <property type="term" value="F:calmodulin binding"/>
    <property type="evidence" value="ECO:0007669"/>
    <property type="project" value="UniProtKB-KW"/>
</dbReference>
<dbReference type="GO" id="GO:0005886">
    <property type="term" value="C:plasma membrane"/>
    <property type="evidence" value="ECO:0007669"/>
    <property type="project" value="TreeGrafter"/>
</dbReference>
<dbReference type="EMBL" id="JAYMYQ010000009">
    <property type="protein sequence ID" value="KAK7313767.1"/>
    <property type="molecule type" value="Genomic_DNA"/>
</dbReference>
<dbReference type="InterPro" id="IPR008250">
    <property type="entry name" value="ATPase_P-typ_transduc_dom_A_sf"/>
</dbReference>
<keyword evidence="10" id="KW-0460">Magnesium</keyword>
<dbReference type="GO" id="GO:0005388">
    <property type="term" value="F:P-type calcium transporter activity"/>
    <property type="evidence" value="ECO:0007669"/>
    <property type="project" value="UniProtKB-EC"/>
</dbReference>
<dbReference type="PANTHER" id="PTHR24093:SF462">
    <property type="entry name" value="CALCIUM-TRANSPORTING ATPASE 11, PLASMA MEMBRANE-TYPE-RELATED"/>
    <property type="match status" value="1"/>
</dbReference>
<feature type="domain" description="Cation-transporting P-type ATPase C-terminal" evidence="19">
    <location>
        <begin position="798"/>
        <end position="971"/>
    </location>
</feature>
<comment type="catalytic activity">
    <reaction evidence="16 17">
        <text>Ca(2+)(in) + ATP + H2O = Ca(2+)(out) + ADP + phosphate + H(+)</text>
        <dbReference type="Rhea" id="RHEA:18105"/>
        <dbReference type="ChEBI" id="CHEBI:15377"/>
        <dbReference type="ChEBI" id="CHEBI:15378"/>
        <dbReference type="ChEBI" id="CHEBI:29108"/>
        <dbReference type="ChEBI" id="CHEBI:30616"/>
        <dbReference type="ChEBI" id="CHEBI:43474"/>
        <dbReference type="ChEBI" id="CHEBI:456216"/>
        <dbReference type="EC" id="7.2.2.10"/>
    </reaction>
</comment>
<dbReference type="SUPFAM" id="SSF81660">
    <property type="entry name" value="Metal cation-transporting ATPase, ATP-binding domain N"/>
    <property type="match status" value="1"/>
</dbReference>
<evidence type="ECO:0000259" key="18">
    <source>
        <dbReference type="Pfam" id="PF00122"/>
    </source>
</evidence>
<dbReference type="InterPro" id="IPR004014">
    <property type="entry name" value="ATPase_P-typ_cation-transptr_N"/>
</dbReference>
<comment type="function">
    <text evidence="17">Catalyzes the hydrolysis of ATP coupled with the transport of calcium.</text>
</comment>
<dbReference type="InterPro" id="IPR006068">
    <property type="entry name" value="ATPase_P-typ_cation-transptr_C"/>
</dbReference>
<dbReference type="NCBIfam" id="TIGR01494">
    <property type="entry name" value="ATPase_P-type"/>
    <property type="match status" value="2"/>
</dbReference>
<keyword evidence="8 17" id="KW-0106">Calcium</keyword>
<comment type="caution">
    <text evidence="17">Lacks conserved residue(s) required for the propagation of feature annotation.</text>
</comment>
<feature type="transmembrane region" description="Helical" evidence="17">
    <location>
        <begin position="132"/>
        <end position="150"/>
    </location>
</feature>
<evidence type="ECO:0000256" key="2">
    <source>
        <dbReference type="ARBA" id="ARBA00006124"/>
    </source>
</evidence>
<organism evidence="21 22">
    <name type="scientific">Canavalia gladiata</name>
    <name type="common">Sword bean</name>
    <name type="synonym">Dolichos gladiatus</name>
    <dbReference type="NCBI Taxonomy" id="3824"/>
    <lineage>
        <taxon>Eukaryota</taxon>
        <taxon>Viridiplantae</taxon>
        <taxon>Streptophyta</taxon>
        <taxon>Embryophyta</taxon>
        <taxon>Tracheophyta</taxon>
        <taxon>Spermatophyta</taxon>
        <taxon>Magnoliopsida</taxon>
        <taxon>eudicotyledons</taxon>
        <taxon>Gunneridae</taxon>
        <taxon>Pentapetalae</taxon>
        <taxon>rosids</taxon>
        <taxon>fabids</taxon>
        <taxon>Fabales</taxon>
        <taxon>Fabaceae</taxon>
        <taxon>Papilionoideae</taxon>
        <taxon>50 kb inversion clade</taxon>
        <taxon>NPAAA clade</taxon>
        <taxon>indigoferoid/millettioid clade</taxon>
        <taxon>Phaseoleae</taxon>
        <taxon>Canavalia</taxon>
    </lineage>
</organism>
<dbReference type="Gene3D" id="2.70.150.10">
    <property type="entry name" value="Calcium-transporting ATPase, cytoplasmic transduction domain A"/>
    <property type="match status" value="1"/>
</dbReference>
<feature type="transmembrane region" description="Helical" evidence="17">
    <location>
        <begin position="314"/>
        <end position="336"/>
    </location>
</feature>
<dbReference type="EC" id="7.2.2.10" evidence="17"/>
<gene>
    <name evidence="21" type="ORF">VNO77_38965</name>
</gene>
<dbReference type="Pfam" id="PF00122">
    <property type="entry name" value="E1-E2_ATPase"/>
    <property type="match status" value="1"/>
</dbReference>
<keyword evidence="6" id="KW-0479">Metal-binding</keyword>
<evidence type="ECO:0000256" key="10">
    <source>
        <dbReference type="ARBA" id="ARBA00022842"/>
    </source>
</evidence>
<feature type="transmembrane region" description="Helical" evidence="17">
    <location>
        <begin position="806"/>
        <end position="825"/>
    </location>
</feature>
<evidence type="ECO:0000256" key="3">
    <source>
        <dbReference type="ARBA" id="ARBA00022448"/>
    </source>
</evidence>
<evidence type="ECO:0000256" key="14">
    <source>
        <dbReference type="ARBA" id="ARBA00023065"/>
    </source>
</evidence>
<dbReference type="GO" id="GO:0046872">
    <property type="term" value="F:metal ion binding"/>
    <property type="evidence" value="ECO:0007669"/>
    <property type="project" value="UniProtKB-KW"/>
</dbReference>
<dbReference type="FunFam" id="3.40.1110.10:FF:000011">
    <property type="entry name" value="Calcium-transporting ATPase"/>
    <property type="match status" value="1"/>
</dbReference>
<dbReference type="SFLD" id="SFLDF00027">
    <property type="entry name" value="p-type_atpase"/>
    <property type="match status" value="1"/>
</dbReference>
<feature type="transmembrane region" description="Helical" evidence="17">
    <location>
        <begin position="951"/>
        <end position="969"/>
    </location>
</feature>
<proteinExistence type="inferred from homology"/>
<protein>
    <recommendedName>
        <fullName evidence="17">Calcium-transporting ATPase</fullName>
        <ecNumber evidence="17">7.2.2.10</ecNumber>
    </recommendedName>
</protein>
<dbReference type="Gene3D" id="1.20.1110.10">
    <property type="entry name" value="Calcium-transporting ATPase, transmembrane domain"/>
    <property type="match status" value="1"/>
</dbReference>
<dbReference type="InterPro" id="IPR001757">
    <property type="entry name" value="P_typ_ATPase"/>
</dbReference>
<evidence type="ECO:0000256" key="17">
    <source>
        <dbReference type="RuleBase" id="RU361146"/>
    </source>
</evidence>
<dbReference type="InterPro" id="IPR023299">
    <property type="entry name" value="ATPase_P-typ_cyto_dom_N"/>
</dbReference>
<keyword evidence="3 17" id="KW-0813">Transport</keyword>
<feature type="transmembrane region" description="Helical" evidence="17">
    <location>
        <begin position="918"/>
        <end position="939"/>
    </location>
</feature>
<dbReference type="NCBIfam" id="TIGR01517">
    <property type="entry name" value="ATPase-IIB_Ca"/>
    <property type="match status" value="1"/>
</dbReference>
<dbReference type="InterPro" id="IPR023214">
    <property type="entry name" value="HAD_sf"/>
</dbReference>
<dbReference type="Gene3D" id="3.40.1110.10">
    <property type="entry name" value="Calcium-transporting ATPase, cytoplasmic domain N"/>
    <property type="match status" value="1"/>
</dbReference>
<sequence>MYSYFLSNTFVPNLPIYIKKIQIARFVEEAVLEYAEADSGQVEYKKHPTSDLQAGFGIDPDWIASLVRSHDNRRLKQIDGVKGVARKLCVSVEDGVREDSINARQHYYGFNCYTEKHSKTFRTFVWESLQDSTLIILLICSIVLIGVGVATEGWPEGVCDEVGIILSVFLVVIFTAVNDYQQSLKFKEWDKENKNTSVQVTGDGKRYKISIYDLVVGDIVHLSTGDQIPADGLYISGSSLCTDESFLTCQIEAIKKNEEEPFLLSGTRVQDGAGTMLVTTVGMRTQWGKLVEVLNEGGEDETPLQVKLNGVATIVGKIGLSFALLTFMVLTIRFLVEKALHAEFTNWSSNDATKLLNYFTIVVTMIVIAVPEGLPLAVTLNLAYATRKLMNDRALVRHLSACEAMGLASYICLDKTGTLTTNHMVVDKIWISGNVVEMKGDKSGRKLKTTISEGVLNILLQAIFQNNASEMVRDKQGKTTILGTPTDSALLELGFLLGGDFDVQCSLYKKLKVEPFNPVLKKMTVLVSLPDGGERAFCKGAPEVILKMCDKVIECDGIPVGLHEDHAKNVSNVIKAFSTETLRTICIAVKDINEIPGKASIPDNGYTLIAIVGINDPVRRGVKDVVQTCLAAGVTVTMVTGDDINIARAIAKECGILTNDGIAIEGPIFRNLSSMEMEVIIPRIQVMARLSPFDKHSFVAKLKSMFGQVVAVTGDGTNDAPALHEADIGVALGLTGTEVAKENADIILMNDDIATIVNVIKWGRAVYMNIQKLVQFQFTVIIVALMINFISASIAGYVPLTAVQLLWVNLIMDILYPLALVTEPLSDELVKRPPVGRGARFITKAMWRNIIGQSIYQIVVLAVLNFEGKDILGIGGSDATDILNTLIFNSFIFFQVFNEINCREIEKINIFRGILDRWNFLVIIFSIVAIQVITVQLLGIFARTVALNLKLWLLSVLIGATSILIDALLKCIPLRTDTSIFHDGYEPLPTYG</sequence>
<dbReference type="Pfam" id="PF13246">
    <property type="entry name" value="Cation_ATPase"/>
    <property type="match status" value="1"/>
</dbReference>
<dbReference type="PROSITE" id="PS00154">
    <property type="entry name" value="ATPASE_E1_E2"/>
    <property type="match status" value="1"/>
</dbReference>
<dbReference type="PRINTS" id="PR00120">
    <property type="entry name" value="HATPASE"/>
</dbReference>
<dbReference type="Pfam" id="PF00690">
    <property type="entry name" value="Cation_ATPase_N"/>
    <property type="match status" value="1"/>
</dbReference>
<dbReference type="InterPro" id="IPR018303">
    <property type="entry name" value="ATPase_P-typ_P_site"/>
</dbReference>
<evidence type="ECO:0000259" key="20">
    <source>
        <dbReference type="Pfam" id="PF00690"/>
    </source>
</evidence>
<dbReference type="Pfam" id="PF00689">
    <property type="entry name" value="Cation_ATPase_C"/>
    <property type="match status" value="1"/>
</dbReference>
<comment type="similarity">
    <text evidence="2 17">Belongs to the cation transport ATPase (P-type) (TC 3.A.3) family. Type IIB subfamily.</text>
</comment>
<evidence type="ECO:0000256" key="7">
    <source>
        <dbReference type="ARBA" id="ARBA00022741"/>
    </source>
</evidence>
<keyword evidence="7 17" id="KW-0547">Nucleotide-binding</keyword>
<evidence type="ECO:0000256" key="8">
    <source>
        <dbReference type="ARBA" id="ARBA00022837"/>
    </source>
</evidence>